<name>A0A8J2U7Q5_9BACT</name>
<reference evidence="1" key="1">
    <citation type="journal article" date="2014" name="Int. J. Syst. Evol. Microbiol.">
        <title>Complete genome sequence of Corynebacterium casei LMG S-19264T (=DSM 44701T), isolated from a smear-ripened cheese.</title>
        <authorList>
            <consortium name="US DOE Joint Genome Institute (JGI-PGF)"/>
            <person name="Walter F."/>
            <person name="Albersmeier A."/>
            <person name="Kalinowski J."/>
            <person name="Ruckert C."/>
        </authorList>
    </citation>
    <scope>NUCLEOTIDE SEQUENCE</scope>
    <source>
        <strain evidence="1">CGMCC 1.15448</strain>
    </source>
</reference>
<proteinExistence type="predicted"/>
<keyword evidence="2" id="KW-1185">Reference proteome</keyword>
<sequence length="168" mass="17280">MSFVTLGVTILLLACQKSNNGNNTPATGKGTLTVNSTAYSNVTCTQIPDTVSRNPLAVVPGVSLIAINGTDSVAFYFLNMPTQSSGSVSFVNGDSTAVRIGNNNTVTYTGYILGEYIHITGSNLVDWSVTNAGGTLTKTGANSFTFTCTTHTPGSTTTDVTVSGSGSF</sequence>
<accession>A0A8J2U7Q5</accession>
<dbReference type="AlphaFoldDB" id="A0A8J2U7Q5"/>
<protein>
    <submittedName>
        <fullName evidence="1">Uncharacterized protein</fullName>
    </submittedName>
</protein>
<comment type="caution">
    <text evidence="1">The sequence shown here is derived from an EMBL/GenBank/DDBJ whole genome shotgun (WGS) entry which is preliminary data.</text>
</comment>
<evidence type="ECO:0000313" key="1">
    <source>
        <dbReference type="EMBL" id="GGA84776.1"/>
    </source>
</evidence>
<dbReference type="EMBL" id="BMJC01000001">
    <property type="protein sequence ID" value="GGA84776.1"/>
    <property type="molecule type" value="Genomic_DNA"/>
</dbReference>
<dbReference type="RefSeq" id="WP_188928151.1">
    <property type="nucleotide sequence ID" value="NZ_BMJC01000001.1"/>
</dbReference>
<organism evidence="1 2">
    <name type="scientific">Puia dinghuensis</name>
    <dbReference type="NCBI Taxonomy" id="1792502"/>
    <lineage>
        <taxon>Bacteria</taxon>
        <taxon>Pseudomonadati</taxon>
        <taxon>Bacteroidota</taxon>
        <taxon>Chitinophagia</taxon>
        <taxon>Chitinophagales</taxon>
        <taxon>Chitinophagaceae</taxon>
        <taxon>Puia</taxon>
    </lineage>
</organism>
<reference evidence="1" key="2">
    <citation type="submission" date="2020-09" db="EMBL/GenBank/DDBJ databases">
        <authorList>
            <person name="Sun Q."/>
            <person name="Zhou Y."/>
        </authorList>
    </citation>
    <scope>NUCLEOTIDE SEQUENCE</scope>
    <source>
        <strain evidence="1">CGMCC 1.15448</strain>
    </source>
</reference>
<evidence type="ECO:0000313" key="2">
    <source>
        <dbReference type="Proteomes" id="UP000607559"/>
    </source>
</evidence>
<dbReference type="Proteomes" id="UP000607559">
    <property type="component" value="Unassembled WGS sequence"/>
</dbReference>
<gene>
    <name evidence="1" type="ORF">GCM10011511_04760</name>
</gene>